<accession>A0A0E9XNZ3</accession>
<evidence type="ECO:0000313" key="1">
    <source>
        <dbReference type="EMBL" id="JAI04152.1"/>
    </source>
</evidence>
<reference evidence="1" key="2">
    <citation type="journal article" date="2015" name="Fish Shellfish Immunol.">
        <title>Early steps in the European eel (Anguilla anguilla)-Vibrio vulnificus interaction in the gills: Role of the RtxA13 toxin.</title>
        <authorList>
            <person name="Callol A."/>
            <person name="Pajuelo D."/>
            <person name="Ebbesson L."/>
            <person name="Teles M."/>
            <person name="MacKenzie S."/>
            <person name="Amaro C."/>
        </authorList>
    </citation>
    <scope>NUCLEOTIDE SEQUENCE</scope>
</reference>
<organism evidence="1">
    <name type="scientific">Anguilla anguilla</name>
    <name type="common">European freshwater eel</name>
    <name type="synonym">Muraena anguilla</name>
    <dbReference type="NCBI Taxonomy" id="7936"/>
    <lineage>
        <taxon>Eukaryota</taxon>
        <taxon>Metazoa</taxon>
        <taxon>Chordata</taxon>
        <taxon>Craniata</taxon>
        <taxon>Vertebrata</taxon>
        <taxon>Euteleostomi</taxon>
        <taxon>Actinopterygii</taxon>
        <taxon>Neopterygii</taxon>
        <taxon>Teleostei</taxon>
        <taxon>Anguilliformes</taxon>
        <taxon>Anguillidae</taxon>
        <taxon>Anguilla</taxon>
    </lineage>
</organism>
<reference evidence="1" key="1">
    <citation type="submission" date="2014-11" db="EMBL/GenBank/DDBJ databases">
        <authorList>
            <person name="Amaro Gonzalez C."/>
        </authorList>
    </citation>
    <scope>NUCLEOTIDE SEQUENCE</scope>
</reference>
<sequence>MSDEDKRNPSGGRGLLWEIPHAWNCRTLNHERWTLAYKSNANKFQNDTIFPPEWLCCYTSSL</sequence>
<protein>
    <submittedName>
        <fullName evidence="1">Uncharacterized protein</fullName>
    </submittedName>
</protein>
<dbReference type="AlphaFoldDB" id="A0A0E9XNZ3"/>
<name>A0A0E9XNZ3_ANGAN</name>
<proteinExistence type="predicted"/>
<dbReference type="EMBL" id="GBXM01004426">
    <property type="protein sequence ID" value="JAI04152.1"/>
    <property type="molecule type" value="Transcribed_RNA"/>
</dbReference>